<dbReference type="Proteomes" id="UP000590740">
    <property type="component" value="Unassembled WGS sequence"/>
</dbReference>
<accession>A0A7W7Y8Y8</accession>
<comment type="caution">
    <text evidence="1">The sequence shown here is derived from an EMBL/GenBank/DDBJ whole genome shotgun (WGS) entry which is preliminary data.</text>
</comment>
<proteinExistence type="predicted"/>
<sequence>MSASVPELANLGLKHLEGKSFEAVLEWMARALHAQEPLPMIVPGESPEDPILRLERSLTEITRRDLCEACRVLVRRYVRQPQDEADDAYVAALLRLAKGLNLTDLVTDLYTLAANHAVLSALPQSQVKSILFTLLDLRAALPLEFWKSLAARLPGAMSLIAVSGLLGHGYKPAMCVLPSLPDQQSVADSLYIILKQHAKLLNPNEVSKMVETARQFLSSCQPQIQLALQDWVDENPAVVESRPAATTSFSRPLLDTALASFFAQRGGPIYAPRPASARLLQQTPQTLLSAA</sequence>
<evidence type="ECO:0000313" key="1">
    <source>
        <dbReference type="EMBL" id="MBB5031440.1"/>
    </source>
</evidence>
<keyword evidence="2" id="KW-1185">Reference proteome</keyword>
<name>A0A7W7Y8Y8_9BACT</name>
<protein>
    <submittedName>
        <fullName evidence="1">Uncharacterized protein</fullName>
    </submittedName>
</protein>
<organism evidence="1 2">
    <name type="scientific">Prosthecobacter vanneervenii</name>
    <dbReference type="NCBI Taxonomy" id="48466"/>
    <lineage>
        <taxon>Bacteria</taxon>
        <taxon>Pseudomonadati</taxon>
        <taxon>Verrucomicrobiota</taxon>
        <taxon>Verrucomicrobiia</taxon>
        <taxon>Verrucomicrobiales</taxon>
        <taxon>Verrucomicrobiaceae</taxon>
        <taxon>Prosthecobacter</taxon>
    </lineage>
</organism>
<dbReference type="EMBL" id="JACHIG010000001">
    <property type="protein sequence ID" value="MBB5031440.1"/>
    <property type="molecule type" value="Genomic_DNA"/>
</dbReference>
<evidence type="ECO:0000313" key="2">
    <source>
        <dbReference type="Proteomes" id="UP000590740"/>
    </source>
</evidence>
<gene>
    <name evidence="1" type="ORF">HNQ65_000994</name>
</gene>
<dbReference type="RefSeq" id="WP_184338363.1">
    <property type="nucleotide sequence ID" value="NZ_JACHIG010000001.1"/>
</dbReference>
<reference evidence="1 2" key="1">
    <citation type="submission" date="2020-08" db="EMBL/GenBank/DDBJ databases">
        <title>Genomic Encyclopedia of Type Strains, Phase IV (KMG-IV): sequencing the most valuable type-strain genomes for metagenomic binning, comparative biology and taxonomic classification.</title>
        <authorList>
            <person name="Goeker M."/>
        </authorList>
    </citation>
    <scope>NUCLEOTIDE SEQUENCE [LARGE SCALE GENOMIC DNA]</scope>
    <source>
        <strain evidence="1 2">DSM 12252</strain>
    </source>
</reference>
<dbReference type="AlphaFoldDB" id="A0A7W7Y8Y8"/>